<keyword evidence="3" id="KW-0645">Protease</keyword>
<feature type="domain" description="Phage-like element PBSX protein XkdF" evidence="2">
    <location>
        <begin position="49"/>
        <end position="171"/>
    </location>
</feature>
<proteinExistence type="predicted"/>
<reference evidence="3 4" key="1">
    <citation type="submission" date="2018-03" db="EMBL/GenBank/DDBJ databases">
        <title>Genomic Encyclopedia of Archaeal and Bacterial Type Strains, Phase II (KMG-II): from individual species to whole genera.</title>
        <authorList>
            <person name="Goeker M."/>
        </authorList>
    </citation>
    <scope>NUCLEOTIDE SEQUENCE [LARGE SCALE GENOMIC DNA]</scope>
    <source>
        <strain evidence="3 4">DSM 100214</strain>
    </source>
</reference>
<evidence type="ECO:0000256" key="1">
    <source>
        <dbReference type="SAM" id="Coils"/>
    </source>
</evidence>
<keyword evidence="4" id="KW-1185">Reference proteome</keyword>
<evidence type="ECO:0000313" key="4">
    <source>
        <dbReference type="Proteomes" id="UP000247973"/>
    </source>
</evidence>
<name>A0A2V3PUC8_9BACT</name>
<evidence type="ECO:0000313" key="3">
    <source>
        <dbReference type="EMBL" id="PXV69233.1"/>
    </source>
</evidence>
<dbReference type="RefSeq" id="WP_110309183.1">
    <property type="nucleotide sequence ID" value="NZ_QICL01000001.1"/>
</dbReference>
<dbReference type="OrthoDB" id="1445418at2"/>
<accession>A0A2V3PUC8</accession>
<dbReference type="EMBL" id="QICL01000001">
    <property type="protein sequence ID" value="PXV69233.1"/>
    <property type="molecule type" value="Genomic_DNA"/>
</dbReference>
<dbReference type="InterPro" id="IPR027924">
    <property type="entry name" value="XkdF"/>
</dbReference>
<keyword evidence="3" id="KW-0378">Hydrolase</keyword>
<dbReference type="AlphaFoldDB" id="A0A2V3PUC8"/>
<dbReference type="Proteomes" id="UP000247973">
    <property type="component" value="Unassembled WGS sequence"/>
</dbReference>
<keyword evidence="1" id="KW-0175">Coiled coil</keyword>
<dbReference type="GO" id="GO:0006508">
    <property type="term" value="P:proteolysis"/>
    <property type="evidence" value="ECO:0007669"/>
    <property type="project" value="UniProtKB-KW"/>
</dbReference>
<dbReference type="Pfam" id="PF14550">
    <property type="entry name" value="Peptidase_S78_2"/>
    <property type="match status" value="1"/>
</dbReference>
<dbReference type="GO" id="GO:0008233">
    <property type="term" value="F:peptidase activity"/>
    <property type="evidence" value="ECO:0007669"/>
    <property type="project" value="UniProtKB-KW"/>
</dbReference>
<gene>
    <name evidence="3" type="ORF">CLV62_101502</name>
</gene>
<protein>
    <submittedName>
        <fullName evidence="3">Putative serine protease XkdF</fullName>
    </submittedName>
</protein>
<feature type="coiled-coil region" evidence="1">
    <location>
        <begin position="326"/>
        <end position="360"/>
    </location>
</feature>
<organism evidence="3 4">
    <name type="scientific">Dysgonomonas alginatilytica</name>
    <dbReference type="NCBI Taxonomy" id="1605892"/>
    <lineage>
        <taxon>Bacteria</taxon>
        <taxon>Pseudomonadati</taxon>
        <taxon>Bacteroidota</taxon>
        <taxon>Bacteroidia</taxon>
        <taxon>Bacteroidales</taxon>
        <taxon>Dysgonomonadaceae</taxon>
        <taxon>Dysgonomonas</taxon>
    </lineage>
</organism>
<evidence type="ECO:0000259" key="2">
    <source>
        <dbReference type="Pfam" id="PF14550"/>
    </source>
</evidence>
<sequence>MNIPVYNCLIDENTEDQSGIYAISFVDVPANEIDFVALAKQPKLERLNRDSQKQILTGAVLRPDQLIYRNDNRGEYYIQFSAEQIEKIAQKMMRTGIALHNTTHQHQNPLEGNFLTELWIVENPEHDKSQALGFTDLPKGTLMCSYKIADKNYWDTQVMTGNVRGFSLEGFFFQEIKKNKINKSVTNQNRNEKMNQRNKKSGTLLSRISQFFLDIQAVEKADATTSGTAYVIFTLADGKEVYIDADGFATLNEEQLPAGEHPLADGNILIVDEQGQFIETKEAAAETSDPAQATAPEALRKKFRQKFEDNAIAKPQGTVSESGESTDVLKQKIADLEAKLSELAGLAKEANTEVQKLRSQTPSSMPATAMAACRKLSELKRYEQMAQALSLTIRNRK</sequence>
<comment type="caution">
    <text evidence="3">The sequence shown here is derived from an EMBL/GenBank/DDBJ whole genome shotgun (WGS) entry which is preliminary data.</text>
</comment>